<dbReference type="Proteomes" id="UP000563094">
    <property type="component" value="Unassembled WGS sequence"/>
</dbReference>
<name>A0A839GPI7_9BACT</name>
<protein>
    <submittedName>
        <fullName evidence="1">Uncharacterized protein</fullName>
    </submittedName>
</protein>
<accession>A0A839GPI7</accession>
<dbReference type="RefSeq" id="WP_182514616.1">
    <property type="nucleotide sequence ID" value="NZ_JACJIQ010000040.1"/>
</dbReference>
<organism evidence="1 2">
    <name type="scientific">Rufibacter quisquiliarum</name>
    <dbReference type="NCBI Taxonomy" id="1549639"/>
    <lineage>
        <taxon>Bacteria</taxon>
        <taxon>Pseudomonadati</taxon>
        <taxon>Bacteroidota</taxon>
        <taxon>Cytophagia</taxon>
        <taxon>Cytophagales</taxon>
        <taxon>Hymenobacteraceae</taxon>
        <taxon>Rufibacter</taxon>
    </lineage>
</organism>
<evidence type="ECO:0000313" key="2">
    <source>
        <dbReference type="Proteomes" id="UP000563094"/>
    </source>
</evidence>
<keyword evidence="2" id="KW-1185">Reference proteome</keyword>
<sequence>MEHTFVKLPSGNVEIEHIREMVSELKKSEWKLMKWFSRPALIDRKSNTATHLYMGQKFDEKYFKLEDKGWTHDHCEICFVSIGESPNDYTETEGYFNGYDWICKFCFEELVLAENLEKKLAILEQYQEKIYT</sequence>
<dbReference type="AlphaFoldDB" id="A0A839GPI7"/>
<gene>
    <name evidence="1" type="ORF">FHS90_004649</name>
</gene>
<evidence type="ECO:0000313" key="1">
    <source>
        <dbReference type="EMBL" id="MBA9079903.1"/>
    </source>
</evidence>
<comment type="caution">
    <text evidence="1">The sequence shown here is derived from an EMBL/GenBank/DDBJ whole genome shotgun (WGS) entry which is preliminary data.</text>
</comment>
<proteinExistence type="predicted"/>
<dbReference type="EMBL" id="JACJIQ010000040">
    <property type="protein sequence ID" value="MBA9079903.1"/>
    <property type="molecule type" value="Genomic_DNA"/>
</dbReference>
<reference evidence="1 2" key="1">
    <citation type="submission" date="2020-08" db="EMBL/GenBank/DDBJ databases">
        <title>Genomic Encyclopedia of Type Strains, Phase IV (KMG-IV): sequencing the most valuable type-strain genomes for metagenomic binning, comparative biology and taxonomic classification.</title>
        <authorList>
            <person name="Goeker M."/>
        </authorList>
    </citation>
    <scope>NUCLEOTIDE SEQUENCE [LARGE SCALE GENOMIC DNA]</scope>
    <source>
        <strain evidence="1 2">DSM 29854</strain>
    </source>
</reference>